<evidence type="ECO:0000256" key="9">
    <source>
        <dbReference type="PROSITE-ProRule" id="PRU00205"/>
    </source>
</evidence>
<name>G0VGG0_NAUCA</name>
<dbReference type="STRING" id="1064592.G0VGG0"/>
<proteinExistence type="inferred from homology"/>
<reference key="2">
    <citation type="submission" date="2011-08" db="EMBL/GenBank/DDBJ databases">
        <title>Genome sequence of Naumovozyma castellii.</title>
        <authorList>
            <person name="Gordon J.L."/>
            <person name="Armisen D."/>
            <person name="Proux-Wera E."/>
            <person name="OhEigeartaigh S.S."/>
            <person name="Byrne K.P."/>
            <person name="Wolfe K.H."/>
        </authorList>
    </citation>
    <scope>NUCLEOTIDE SEQUENCE</scope>
    <source>
        <strain>Type strain:CBS 4309</strain>
    </source>
</reference>
<dbReference type="SMART" id="SM00724">
    <property type="entry name" value="TLC"/>
    <property type="match status" value="1"/>
</dbReference>
<dbReference type="PIRSF" id="PIRSF005225">
    <property type="entry name" value="LAG1_LAC1"/>
    <property type="match status" value="1"/>
</dbReference>
<evidence type="ECO:0000256" key="2">
    <source>
        <dbReference type="ARBA" id="ARBA00009808"/>
    </source>
</evidence>
<evidence type="ECO:0000256" key="11">
    <source>
        <dbReference type="SAM" id="Phobius"/>
    </source>
</evidence>
<feature type="region of interest" description="Disordered" evidence="10">
    <location>
        <begin position="1"/>
        <end position="41"/>
    </location>
</feature>
<evidence type="ECO:0000256" key="4">
    <source>
        <dbReference type="ARBA" id="ARBA00022692"/>
    </source>
</evidence>
<feature type="transmembrane region" description="Helical" evidence="11">
    <location>
        <begin position="228"/>
        <end position="246"/>
    </location>
</feature>
<evidence type="ECO:0000313" key="13">
    <source>
        <dbReference type="EMBL" id="CCC70581.1"/>
    </source>
</evidence>
<dbReference type="InterPro" id="IPR016439">
    <property type="entry name" value="Lag1/Lac1-like"/>
</dbReference>
<keyword evidence="14" id="KW-1185">Reference proteome</keyword>
<gene>
    <name evidence="13" type="primary">NCAS0F00970</name>
    <name evidence="13" type="ordered locus">NCAS_0F00970</name>
</gene>
<dbReference type="OrthoDB" id="3053196at2759"/>
<comment type="similarity">
    <text evidence="2">Belongs to the sphingosine N-acyltransferase family.</text>
</comment>
<feature type="domain" description="TLC" evidence="12">
    <location>
        <begin position="174"/>
        <end position="390"/>
    </location>
</feature>
<dbReference type="PROSITE" id="PS50922">
    <property type="entry name" value="TLC"/>
    <property type="match status" value="1"/>
</dbReference>
<feature type="transmembrane region" description="Helical" evidence="11">
    <location>
        <begin position="308"/>
        <end position="327"/>
    </location>
</feature>
<dbReference type="GO" id="GO:0046513">
    <property type="term" value="P:ceramide biosynthetic process"/>
    <property type="evidence" value="ECO:0007669"/>
    <property type="project" value="InterPro"/>
</dbReference>
<dbReference type="RefSeq" id="XP_003676936.1">
    <property type="nucleotide sequence ID" value="XM_003676888.1"/>
</dbReference>
<dbReference type="Proteomes" id="UP000001640">
    <property type="component" value="Chromosome 6"/>
</dbReference>
<dbReference type="Pfam" id="PF03798">
    <property type="entry name" value="TRAM_LAG1_CLN8"/>
    <property type="match status" value="1"/>
</dbReference>
<evidence type="ECO:0000256" key="3">
    <source>
        <dbReference type="ARBA" id="ARBA00022679"/>
    </source>
</evidence>
<dbReference type="AlphaFoldDB" id="G0VGG0"/>
<keyword evidence="5" id="KW-0256">Endoplasmic reticulum</keyword>
<dbReference type="InterPro" id="IPR006634">
    <property type="entry name" value="TLC-dom"/>
</dbReference>
<organism evidence="13 14">
    <name type="scientific">Naumovozyma castellii</name>
    <name type="common">Yeast</name>
    <name type="synonym">Saccharomyces castellii</name>
    <dbReference type="NCBI Taxonomy" id="27288"/>
    <lineage>
        <taxon>Eukaryota</taxon>
        <taxon>Fungi</taxon>
        <taxon>Dikarya</taxon>
        <taxon>Ascomycota</taxon>
        <taxon>Saccharomycotina</taxon>
        <taxon>Saccharomycetes</taxon>
        <taxon>Saccharomycetales</taxon>
        <taxon>Saccharomycetaceae</taxon>
        <taxon>Naumovozyma</taxon>
    </lineage>
</organism>
<feature type="transmembrane region" description="Helical" evidence="11">
    <location>
        <begin position="357"/>
        <end position="379"/>
    </location>
</feature>
<dbReference type="HOGENOM" id="CLU_028277_4_0_1"/>
<comment type="subcellular location">
    <subcellularLocation>
        <location evidence="1">Endoplasmic reticulum membrane</location>
        <topology evidence="1">Multi-pass membrane protein</topology>
    </subcellularLocation>
</comment>
<dbReference type="GO" id="GO:0005789">
    <property type="term" value="C:endoplasmic reticulum membrane"/>
    <property type="evidence" value="ECO:0007669"/>
    <property type="project" value="UniProtKB-SubCell"/>
</dbReference>
<keyword evidence="6 11" id="KW-1133">Transmembrane helix</keyword>
<protein>
    <recommendedName>
        <fullName evidence="12">TLC domain-containing protein</fullName>
    </recommendedName>
</protein>
<keyword evidence="8" id="KW-0325">Glycoprotein</keyword>
<keyword evidence="7 9" id="KW-0472">Membrane</keyword>
<accession>G0VGG0</accession>
<reference evidence="13 14" key="1">
    <citation type="journal article" date="2011" name="Proc. Natl. Acad. Sci. U.S.A.">
        <title>Evolutionary erosion of yeast sex chromosomes by mating-type switching accidents.</title>
        <authorList>
            <person name="Gordon J.L."/>
            <person name="Armisen D."/>
            <person name="Proux-Wera E."/>
            <person name="Oheigeartaigh S.S."/>
            <person name="Byrne K.P."/>
            <person name="Wolfe K.H."/>
        </authorList>
    </citation>
    <scope>NUCLEOTIDE SEQUENCE [LARGE SCALE GENOMIC DNA]</scope>
    <source>
        <strain evidence="14">ATCC 76901 / BCRC 22586 / CBS 4309 / NBRC 1992 / NRRL Y-12630</strain>
    </source>
</reference>
<dbReference type="eggNOG" id="KOG1607">
    <property type="taxonomic scope" value="Eukaryota"/>
</dbReference>
<keyword evidence="4 9" id="KW-0812">Transmembrane</keyword>
<feature type="region of interest" description="Disordered" evidence="10">
    <location>
        <begin position="396"/>
        <end position="430"/>
    </location>
</feature>
<evidence type="ECO:0000256" key="1">
    <source>
        <dbReference type="ARBA" id="ARBA00004477"/>
    </source>
</evidence>
<evidence type="ECO:0000313" key="14">
    <source>
        <dbReference type="Proteomes" id="UP000001640"/>
    </source>
</evidence>
<dbReference type="OMA" id="LCRLCML"/>
<dbReference type="PANTHER" id="PTHR12560:SF11">
    <property type="entry name" value="CERAMIDE SYNTHASE LAC1-RELATED"/>
    <property type="match status" value="1"/>
</dbReference>
<evidence type="ECO:0000256" key="6">
    <source>
        <dbReference type="ARBA" id="ARBA00022989"/>
    </source>
</evidence>
<dbReference type="PANTHER" id="PTHR12560">
    <property type="entry name" value="LONGEVITY ASSURANCE FACTOR 1 LAG1"/>
    <property type="match status" value="1"/>
</dbReference>
<dbReference type="KEGG" id="ncs:NCAS_0F00970"/>
<evidence type="ECO:0000256" key="5">
    <source>
        <dbReference type="ARBA" id="ARBA00022824"/>
    </source>
</evidence>
<dbReference type="GO" id="GO:0050291">
    <property type="term" value="F:sphingosine N-acyltransferase activity"/>
    <property type="evidence" value="ECO:0007669"/>
    <property type="project" value="InterPro"/>
</dbReference>
<dbReference type="EMBL" id="HE576757">
    <property type="protein sequence ID" value="CCC70581.1"/>
    <property type="molecule type" value="Genomic_DNA"/>
</dbReference>
<feature type="compositionally biased region" description="Basic and acidic residues" evidence="10">
    <location>
        <begin position="413"/>
        <end position="430"/>
    </location>
</feature>
<evidence type="ECO:0000256" key="7">
    <source>
        <dbReference type="ARBA" id="ARBA00023136"/>
    </source>
</evidence>
<evidence type="ECO:0000256" key="8">
    <source>
        <dbReference type="ARBA" id="ARBA00023180"/>
    </source>
</evidence>
<dbReference type="InParanoid" id="G0VGG0"/>
<sequence>MSSVHDSSPLRNSEECIPVDGHMTVNHRTTRGRSSSSVGKINLGDTVHGFTESAQTTKATGPAEQYEKLKPLKQKSSLESFIQLHSQHYWITPLIIVLIVYLVYFSLGPNSKDNPLHMFVGVSYQIEETDQYGKGIKDLCFVFFYMIFFTFLREFMMDMVIRPITIKLNVTSGHKMKRIMEQAFYIIYYGISGPFGLYIMYNTDLWLFETKTMYQTYPDFNNTFLYKLFYLGQAAFWAQQACVLVLQLEKPRKDFKELVFHHIVTLLLIWSSYTFHFTRMGLAIYITMDVSDFFLALTKTVNYLDSKFTPPIFFTFIVVWIYLRHYVNIKILWSVLTEFRTEGNYVLNFATQQYKCWISLPIVFTLIFALQVVNLYWLFLIFRILYRLIFTGVQKDERSDSDSESECSSESGHVNEKEAESEVKREEGLS</sequence>
<feature type="compositionally biased region" description="Polar residues" evidence="10">
    <location>
        <begin position="1"/>
        <end position="11"/>
    </location>
</feature>
<feature type="transmembrane region" description="Helical" evidence="11">
    <location>
        <begin position="182"/>
        <end position="201"/>
    </location>
</feature>
<feature type="transmembrane region" description="Helical" evidence="11">
    <location>
        <begin position="89"/>
        <end position="107"/>
    </location>
</feature>
<keyword evidence="3" id="KW-0808">Transferase</keyword>
<evidence type="ECO:0000259" key="12">
    <source>
        <dbReference type="PROSITE" id="PS50922"/>
    </source>
</evidence>
<evidence type="ECO:0000256" key="10">
    <source>
        <dbReference type="SAM" id="MobiDB-lite"/>
    </source>
</evidence>
<dbReference type="GeneID" id="96904229"/>